<accession>A0A8I6TIC1</accession>
<evidence type="ECO:0000313" key="8">
    <source>
        <dbReference type="Proteomes" id="UP000494040"/>
    </source>
</evidence>
<protein>
    <recommendedName>
        <fullName evidence="6">Major facilitator superfamily (MFS) profile domain-containing protein</fullName>
    </recommendedName>
</protein>
<proteinExistence type="predicted"/>
<feature type="transmembrane region" description="Helical" evidence="5">
    <location>
        <begin position="160"/>
        <end position="181"/>
    </location>
</feature>
<dbReference type="InterPro" id="IPR020846">
    <property type="entry name" value="MFS_dom"/>
</dbReference>
<feature type="transmembrane region" description="Helical" evidence="5">
    <location>
        <begin position="364"/>
        <end position="383"/>
    </location>
</feature>
<dbReference type="PROSITE" id="PS50850">
    <property type="entry name" value="MFS"/>
    <property type="match status" value="1"/>
</dbReference>
<dbReference type="RefSeq" id="XP_014251660.1">
    <property type="nucleotide sequence ID" value="XM_014396174.2"/>
</dbReference>
<dbReference type="Proteomes" id="UP000494040">
    <property type="component" value="Unassembled WGS sequence"/>
</dbReference>
<name>A0A8I6TIC1_CIMLE</name>
<dbReference type="SUPFAM" id="SSF103473">
    <property type="entry name" value="MFS general substrate transporter"/>
    <property type="match status" value="1"/>
</dbReference>
<dbReference type="OrthoDB" id="2544694at2759"/>
<evidence type="ECO:0000256" key="5">
    <source>
        <dbReference type="SAM" id="Phobius"/>
    </source>
</evidence>
<feature type="transmembrane region" description="Helical" evidence="5">
    <location>
        <begin position="336"/>
        <end position="357"/>
    </location>
</feature>
<evidence type="ECO:0000256" key="1">
    <source>
        <dbReference type="ARBA" id="ARBA00004141"/>
    </source>
</evidence>
<sequence length="568" mass="64251">MADSPKHWCRIPQLENYIIDPQERREIAIPLYEGNDTYHSCLRYAVNWSEIVEIYPNFDNFTIDPLWPVESCLDGWEYNLTEIHSSIVIDFDLVCNKNIYPTLGLVGLNLGGPFGVYMFGVINDRCGRRISFFTCLTIGIVGNLLTAVAPNFWFWAVSRLIVGFTVPAVYQIPFIISLELVGPNYRSFVTVMTCLFYTFGLIILSGVTYMLRDWRVLSIATSAPFVLYYIYWCFLPESPRWLIARGQFKEALKILEKLARINKKDFPPSVKQKLKENISFLETKKEKHKMGPGIQALFKTPNMRLKTLLISLNWFANEMVYVGLSYYGPALGSNPYLSFLLSSLVEIPSYLLIWFVMDRWGRRWPLAVSMILSGILSIITVLLPSDAVLLILVLFLVSKFAISASFLIIYPFAGELFPTEVRGIGIGTAAYISGLGLAIIPFITHLGSESMVLPLVILGVISIIGGISSLRLPETLHHSLPQTVEEGEEFGKEWSIKDCCSCIPPRLEDSEAYDDLDKKTDIALLPTSSLSETTPITRQHRVPKLVKQASIMETPLDSYGSMKLTYWF</sequence>
<feature type="transmembrane region" description="Helical" evidence="5">
    <location>
        <begin position="216"/>
        <end position="235"/>
    </location>
</feature>
<dbReference type="GO" id="GO:0016020">
    <property type="term" value="C:membrane"/>
    <property type="evidence" value="ECO:0007669"/>
    <property type="project" value="UniProtKB-SubCell"/>
</dbReference>
<keyword evidence="8" id="KW-1185">Reference proteome</keyword>
<feature type="transmembrane region" description="Helical" evidence="5">
    <location>
        <begin position="99"/>
        <end position="120"/>
    </location>
</feature>
<dbReference type="InterPro" id="IPR005828">
    <property type="entry name" value="MFS_sugar_transport-like"/>
</dbReference>
<feature type="transmembrane region" description="Helical" evidence="5">
    <location>
        <begin position="424"/>
        <end position="444"/>
    </location>
</feature>
<evidence type="ECO:0000313" key="7">
    <source>
        <dbReference type="EnsemblMetazoa" id="XP_014251660.1"/>
    </source>
</evidence>
<feature type="domain" description="Major facilitator superfamily (MFS) profile" evidence="6">
    <location>
        <begin position="45"/>
        <end position="477"/>
    </location>
</feature>
<feature type="transmembrane region" description="Helical" evidence="5">
    <location>
        <begin position="132"/>
        <end position="154"/>
    </location>
</feature>
<dbReference type="EnsemblMetazoa" id="XM_014396174.2">
    <property type="protein sequence ID" value="XP_014251660.1"/>
    <property type="gene ID" value="LOC106667908"/>
</dbReference>
<keyword evidence="4 5" id="KW-0472">Membrane</keyword>
<organism evidence="7 8">
    <name type="scientific">Cimex lectularius</name>
    <name type="common">Bed bug</name>
    <name type="synonym">Acanthia lectularia</name>
    <dbReference type="NCBI Taxonomy" id="79782"/>
    <lineage>
        <taxon>Eukaryota</taxon>
        <taxon>Metazoa</taxon>
        <taxon>Ecdysozoa</taxon>
        <taxon>Arthropoda</taxon>
        <taxon>Hexapoda</taxon>
        <taxon>Insecta</taxon>
        <taxon>Pterygota</taxon>
        <taxon>Neoptera</taxon>
        <taxon>Paraneoptera</taxon>
        <taxon>Hemiptera</taxon>
        <taxon>Heteroptera</taxon>
        <taxon>Panheteroptera</taxon>
        <taxon>Cimicomorpha</taxon>
        <taxon>Cimicidae</taxon>
        <taxon>Cimex</taxon>
    </lineage>
</organism>
<dbReference type="CDD" id="cd17317">
    <property type="entry name" value="MFS_SLC22"/>
    <property type="match status" value="1"/>
</dbReference>
<evidence type="ECO:0000259" key="6">
    <source>
        <dbReference type="PROSITE" id="PS50850"/>
    </source>
</evidence>
<dbReference type="GO" id="GO:0022857">
    <property type="term" value="F:transmembrane transporter activity"/>
    <property type="evidence" value="ECO:0007669"/>
    <property type="project" value="InterPro"/>
</dbReference>
<evidence type="ECO:0000256" key="2">
    <source>
        <dbReference type="ARBA" id="ARBA00022692"/>
    </source>
</evidence>
<dbReference type="AlphaFoldDB" id="A0A8I6TIC1"/>
<dbReference type="OMA" id="DDYWCRV"/>
<evidence type="ECO:0000256" key="3">
    <source>
        <dbReference type="ARBA" id="ARBA00022989"/>
    </source>
</evidence>
<keyword evidence="3 5" id="KW-1133">Transmembrane helix</keyword>
<dbReference type="KEGG" id="clec:106667908"/>
<dbReference type="Gene3D" id="1.20.1250.20">
    <property type="entry name" value="MFS general substrate transporter like domains"/>
    <property type="match status" value="1"/>
</dbReference>
<dbReference type="InterPro" id="IPR036259">
    <property type="entry name" value="MFS_trans_sf"/>
</dbReference>
<comment type="subcellular location">
    <subcellularLocation>
        <location evidence="1">Membrane</location>
        <topology evidence="1">Multi-pass membrane protein</topology>
    </subcellularLocation>
</comment>
<dbReference type="GeneID" id="106667908"/>
<evidence type="ECO:0000256" key="4">
    <source>
        <dbReference type="ARBA" id="ARBA00023136"/>
    </source>
</evidence>
<reference evidence="7" key="1">
    <citation type="submission" date="2022-01" db="UniProtKB">
        <authorList>
            <consortium name="EnsemblMetazoa"/>
        </authorList>
    </citation>
    <scope>IDENTIFICATION</scope>
</reference>
<feature type="transmembrane region" description="Helical" evidence="5">
    <location>
        <begin position="450"/>
        <end position="470"/>
    </location>
</feature>
<feature type="transmembrane region" description="Helical" evidence="5">
    <location>
        <begin position="307"/>
        <end position="324"/>
    </location>
</feature>
<feature type="transmembrane region" description="Helical" evidence="5">
    <location>
        <begin position="188"/>
        <end position="210"/>
    </location>
</feature>
<dbReference type="PANTHER" id="PTHR24064">
    <property type="entry name" value="SOLUTE CARRIER FAMILY 22 MEMBER"/>
    <property type="match status" value="1"/>
</dbReference>
<dbReference type="Pfam" id="PF00083">
    <property type="entry name" value="Sugar_tr"/>
    <property type="match status" value="1"/>
</dbReference>
<feature type="transmembrane region" description="Helical" evidence="5">
    <location>
        <begin position="389"/>
        <end position="412"/>
    </location>
</feature>
<keyword evidence="2 5" id="KW-0812">Transmembrane</keyword>